<evidence type="ECO:0000313" key="1">
    <source>
        <dbReference type="EMBL" id="KAK7050582.1"/>
    </source>
</evidence>
<proteinExistence type="predicted"/>
<dbReference type="Proteomes" id="UP001362999">
    <property type="component" value="Unassembled WGS sequence"/>
</dbReference>
<comment type="caution">
    <text evidence="1">The sequence shown here is derived from an EMBL/GenBank/DDBJ whole genome shotgun (WGS) entry which is preliminary data.</text>
</comment>
<sequence length="123" mass="12560">MSQSATGSILCLNGTKFAALFSISGGGEAGEQTYRFTGNVDSDSDGTPTPFDVPEATLSFDNIAQLSGERRFTGNLGGEGATVTIEIENGVVASGSFNKEVGKASVEPARRVSGTGNWTASSS</sequence>
<reference evidence="1 2" key="1">
    <citation type="journal article" date="2024" name="J Genomics">
        <title>Draft genome sequencing and assembly of Favolaschia claudopus CIRM-BRFM 2984 isolated from oak limbs.</title>
        <authorList>
            <person name="Navarro D."/>
            <person name="Drula E."/>
            <person name="Chaduli D."/>
            <person name="Cazenave R."/>
            <person name="Ahrendt S."/>
            <person name="Wang J."/>
            <person name="Lipzen A."/>
            <person name="Daum C."/>
            <person name="Barry K."/>
            <person name="Grigoriev I.V."/>
            <person name="Favel A."/>
            <person name="Rosso M.N."/>
            <person name="Martin F."/>
        </authorList>
    </citation>
    <scope>NUCLEOTIDE SEQUENCE [LARGE SCALE GENOMIC DNA]</scope>
    <source>
        <strain evidence="1 2">CIRM-BRFM 2984</strain>
    </source>
</reference>
<accession>A0AAW0DIL1</accession>
<evidence type="ECO:0000313" key="2">
    <source>
        <dbReference type="Proteomes" id="UP001362999"/>
    </source>
</evidence>
<gene>
    <name evidence="1" type="ORF">R3P38DRAFT_2865985</name>
</gene>
<dbReference type="AlphaFoldDB" id="A0AAW0DIL1"/>
<name>A0AAW0DIL1_9AGAR</name>
<organism evidence="1 2">
    <name type="scientific">Favolaschia claudopus</name>
    <dbReference type="NCBI Taxonomy" id="2862362"/>
    <lineage>
        <taxon>Eukaryota</taxon>
        <taxon>Fungi</taxon>
        <taxon>Dikarya</taxon>
        <taxon>Basidiomycota</taxon>
        <taxon>Agaricomycotina</taxon>
        <taxon>Agaricomycetes</taxon>
        <taxon>Agaricomycetidae</taxon>
        <taxon>Agaricales</taxon>
        <taxon>Marasmiineae</taxon>
        <taxon>Mycenaceae</taxon>
        <taxon>Favolaschia</taxon>
    </lineage>
</organism>
<dbReference type="EMBL" id="JAWWNJ010000008">
    <property type="protein sequence ID" value="KAK7050582.1"/>
    <property type="molecule type" value="Genomic_DNA"/>
</dbReference>
<keyword evidence="2" id="KW-1185">Reference proteome</keyword>
<protein>
    <submittedName>
        <fullName evidence="1">Uncharacterized protein</fullName>
    </submittedName>
</protein>